<protein>
    <submittedName>
        <fullName evidence="4">Metallo-beta-lactamase family protein</fullName>
    </submittedName>
</protein>
<accession>A0A839UP89</accession>
<dbReference type="SUPFAM" id="SSF56281">
    <property type="entry name" value="Metallo-hydrolase/oxidoreductase"/>
    <property type="match status" value="1"/>
</dbReference>
<dbReference type="InterPro" id="IPR036866">
    <property type="entry name" value="RibonucZ/Hydroxyglut_hydro"/>
</dbReference>
<dbReference type="CDD" id="cd16295">
    <property type="entry name" value="TTHA0252-CPSF-like_MBL-fold"/>
    <property type="match status" value="1"/>
</dbReference>
<organism evidence="4 5">
    <name type="scientific">Simiduia aestuariiviva</name>
    <dbReference type="NCBI Taxonomy" id="1510459"/>
    <lineage>
        <taxon>Bacteria</taxon>
        <taxon>Pseudomonadati</taxon>
        <taxon>Pseudomonadota</taxon>
        <taxon>Gammaproteobacteria</taxon>
        <taxon>Cellvibrionales</taxon>
        <taxon>Cellvibrionaceae</taxon>
        <taxon>Simiduia</taxon>
    </lineage>
</organism>
<dbReference type="SMART" id="SM00849">
    <property type="entry name" value="Lactamase_B"/>
    <property type="match status" value="1"/>
</dbReference>
<evidence type="ECO:0000313" key="4">
    <source>
        <dbReference type="EMBL" id="MBB3168350.1"/>
    </source>
</evidence>
<feature type="domain" description="Beta-Casp" evidence="3">
    <location>
        <begin position="249"/>
        <end position="384"/>
    </location>
</feature>
<keyword evidence="1" id="KW-0378">Hydrolase</keyword>
<keyword evidence="5" id="KW-1185">Reference proteome</keyword>
<dbReference type="InterPro" id="IPR001279">
    <property type="entry name" value="Metallo-B-lactamas"/>
</dbReference>
<dbReference type="EMBL" id="JACHXZ010000002">
    <property type="protein sequence ID" value="MBB3168350.1"/>
    <property type="molecule type" value="Genomic_DNA"/>
</dbReference>
<dbReference type="Proteomes" id="UP000559987">
    <property type="component" value="Unassembled WGS sequence"/>
</dbReference>
<dbReference type="Gene3D" id="3.60.15.10">
    <property type="entry name" value="Ribonuclease Z/Hydroxyacylglutathione hydrolase-like"/>
    <property type="match status" value="1"/>
</dbReference>
<dbReference type="Pfam" id="PF00753">
    <property type="entry name" value="Lactamase_B"/>
    <property type="match status" value="1"/>
</dbReference>
<name>A0A839UP89_9GAMM</name>
<dbReference type="InterPro" id="IPR011108">
    <property type="entry name" value="RMMBL"/>
</dbReference>
<evidence type="ECO:0000313" key="5">
    <source>
        <dbReference type="Proteomes" id="UP000559987"/>
    </source>
</evidence>
<reference evidence="4 5" key="1">
    <citation type="submission" date="2020-08" db="EMBL/GenBank/DDBJ databases">
        <title>Genomic Encyclopedia of Type Strains, Phase III (KMG-III): the genomes of soil and plant-associated and newly described type strains.</title>
        <authorList>
            <person name="Whitman W."/>
        </authorList>
    </citation>
    <scope>NUCLEOTIDE SEQUENCE [LARGE SCALE GENOMIC DNA]</scope>
    <source>
        <strain evidence="4 5">CECT 8571</strain>
    </source>
</reference>
<feature type="domain" description="Metallo-beta-lactamase" evidence="2">
    <location>
        <begin position="13"/>
        <end position="237"/>
    </location>
</feature>
<dbReference type="Gene3D" id="3.40.50.10890">
    <property type="match status" value="1"/>
</dbReference>
<dbReference type="Pfam" id="PF10996">
    <property type="entry name" value="Beta-Casp"/>
    <property type="match status" value="1"/>
</dbReference>
<gene>
    <name evidence="4" type="ORF">FHS30_001534</name>
</gene>
<dbReference type="PANTHER" id="PTHR11203">
    <property type="entry name" value="CLEAVAGE AND POLYADENYLATION SPECIFICITY FACTOR FAMILY MEMBER"/>
    <property type="match status" value="1"/>
</dbReference>
<dbReference type="InterPro" id="IPR022712">
    <property type="entry name" value="Beta_Casp"/>
</dbReference>
<sequence>MRLIHHGAKAGVTGSCHELFVAAGHSILVDCGLFQGEEGGRQASGDLGFDASSAQCLIVTHCHIDHVGRIPELIAAGFKGPIYCTQATAILLPEVLEDALKLGVTRDRARIEQFLTQLDDQLVPLGYSESRRLLEFAPAEVILRFECAGHILGSAYALLEVPAAVLSPHAEGRERARILFSGDLGAPFTPLLPDPSVPPKVDVLVVESTYGNREHENRAARRDRLEAVVRKTLNNGGATLIPAFSIGRTQELLYELETLFQCLGTNKSGALARLPVILDSPMAAKFTSGYAHLKSLWDDEAKARLSEGRNPLNFDNLVIIDSHEQHMSLVNRLAQKHDSAIVIAASGMCTGGRMLNYLKALISEPSTDVVFVGYQAEGTVGRAIQRFGPAGGWVDLDGERHTVRAGVYTLGGYSAHADRKDLMAFCKAANPAYVRVVHGEPKVQRVFVRELKISLGCLGDAASDLPSD</sequence>
<dbReference type="PANTHER" id="PTHR11203:SF37">
    <property type="entry name" value="INTEGRATOR COMPLEX SUBUNIT 11"/>
    <property type="match status" value="1"/>
</dbReference>
<dbReference type="GO" id="GO:0016787">
    <property type="term" value="F:hydrolase activity"/>
    <property type="evidence" value="ECO:0007669"/>
    <property type="project" value="UniProtKB-KW"/>
</dbReference>
<dbReference type="AlphaFoldDB" id="A0A839UP89"/>
<dbReference type="GO" id="GO:0004521">
    <property type="term" value="F:RNA endonuclease activity"/>
    <property type="evidence" value="ECO:0007669"/>
    <property type="project" value="TreeGrafter"/>
</dbReference>
<dbReference type="Pfam" id="PF07521">
    <property type="entry name" value="RMMBL"/>
    <property type="match status" value="1"/>
</dbReference>
<dbReference type="SMART" id="SM01027">
    <property type="entry name" value="Beta-Casp"/>
    <property type="match status" value="1"/>
</dbReference>
<evidence type="ECO:0000256" key="1">
    <source>
        <dbReference type="ARBA" id="ARBA00022801"/>
    </source>
</evidence>
<comment type="caution">
    <text evidence="4">The sequence shown here is derived from an EMBL/GenBank/DDBJ whole genome shotgun (WGS) entry which is preliminary data.</text>
</comment>
<proteinExistence type="predicted"/>
<evidence type="ECO:0000259" key="2">
    <source>
        <dbReference type="SMART" id="SM00849"/>
    </source>
</evidence>
<evidence type="ECO:0000259" key="3">
    <source>
        <dbReference type="SMART" id="SM01027"/>
    </source>
</evidence>
<dbReference type="InterPro" id="IPR050698">
    <property type="entry name" value="MBL"/>
</dbReference>